<gene>
    <name evidence="1" type="ORF">E5329_14775</name>
</gene>
<proteinExistence type="predicted"/>
<keyword evidence="2" id="KW-1185">Reference proteome</keyword>
<evidence type="ECO:0000313" key="2">
    <source>
        <dbReference type="Proteomes" id="UP000304953"/>
    </source>
</evidence>
<reference evidence="1" key="1">
    <citation type="submission" date="2019-04" db="EMBL/GenBank/DDBJ databases">
        <title>Microbes associate with the intestines of laboratory mice.</title>
        <authorList>
            <person name="Navarre W."/>
            <person name="Wong E."/>
            <person name="Huang K."/>
            <person name="Tropini C."/>
            <person name="Ng K."/>
            <person name="Yu B."/>
        </authorList>
    </citation>
    <scope>NUCLEOTIDE SEQUENCE</scope>
    <source>
        <strain evidence="1">NM01_1-7b</strain>
    </source>
</reference>
<comment type="caution">
    <text evidence="1">The sequence shown here is derived from an EMBL/GenBank/DDBJ whole genome shotgun (WGS) entry which is preliminary data.</text>
</comment>
<sequence>MKRQKRWLIVLAMAVVLGCAGCGMEETIIVNPDLSAQAVVNYYTTSQEEAAVAKELGEGYTYEQLMEEAGCTYLGTEERDGTVHNVYQSTQKMSRADSKDSFVVLTQDQAVLDIGGFEEIQKEILGGEDFPNSLKFLNTEDITVKVKYPFQVYKTNGILQEDGCTVFYPLNTIKNKERIYAVRTSKCAKTGTCTIKGVKNNGCYRKIKTVKASSGGVITSFRVNNESQPENEYTAVKDGVYKVKVKMLTGSTKTVKFTVDRTKPQTNIKAKTYSGKVKITFKDKTSGIKKATLNGKRIKSGKTVSRAGNYVLKISDKAGNVRTVKFSIV</sequence>
<protein>
    <submittedName>
        <fullName evidence="1">Uncharacterized protein</fullName>
    </submittedName>
</protein>
<name>A0AC61RUF8_9FIRM</name>
<evidence type="ECO:0000313" key="1">
    <source>
        <dbReference type="EMBL" id="TGY95428.1"/>
    </source>
</evidence>
<accession>A0AC61RUF8</accession>
<organism evidence="1 2">
    <name type="scientific">Petralouisia muris</name>
    <dbReference type="NCBI Taxonomy" id="3032872"/>
    <lineage>
        <taxon>Bacteria</taxon>
        <taxon>Bacillati</taxon>
        <taxon>Bacillota</taxon>
        <taxon>Clostridia</taxon>
        <taxon>Lachnospirales</taxon>
        <taxon>Lachnospiraceae</taxon>
        <taxon>Petralouisia</taxon>
    </lineage>
</organism>
<dbReference type="EMBL" id="SRYA01000029">
    <property type="protein sequence ID" value="TGY95428.1"/>
    <property type="molecule type" value="Genomic_DNA"/>
</dbReference>
<dbReference type="Proteomes" id="UP000304953">
    <property type="component" value="Unassembled WGS sequence"/>
</dbReference>